<dbReference type="GO" id="GO:0005737">
    <property type="term" value="C:cytoplasm"/>
    <property type="evidence" value="ECO:0007669"/>
    <property type="project" value="TreeGrafter"/>
</dbReference>
<dbReference type="InterPro" id="IPR027417">
    <property type="entry name" value="P-loop_NTPase"/>
</dbReference>
<sequence>MVGEVSMCGVAMTRALEDGSPYYVINYDDVSGRTDTVTSGHGVSKTVLDTSHAGFDRQSRLDLAMIYARLCKLLADQGQTVVIATISLFHEVHAWNRAHLPGYLEVFLDVPESARRNRDPKGLHAAADQGRMTQMAGRDTTIDLPEAPHLTLDTAKLSAEVCLRKLLEILHGA</sequence>
<reference evidence="3 4" key="1">
    <citation type="submission" date="2019-09" db="EMBL/GenBank/DDBJ databases">
        <title>In-depth cultivation of the pig gut microbiome towards novel bacterial diversity and tailored functional studies.</title>
        <authorList>
            <person name="Wylensek D."/>
            <person name="Hitch T.C.A."/>
            <person name="Clavel T."/>
        </authorList>
    </citation>
    <scope>NUCLEOTIDE SEQUENCE [LARGE SCALE GENOMIC DNA]</scope>
    <source>
        <strain evidence="3 4">PG-178-WT-4</strain>
    </source>
</reference>
<dbReference type="InterPro" id="IPR050512">
    <property type="entry name" value="Sulf_AdTrans/APS_kinase"/>
</dbReference>
<protein>
    <submittedName>
        <fullName evidence="3">Adenylyl-sulfate kinase</fullName>
        <ecNumber evidence="3">2.7.1.25</ecNumber>
    </submittedName>
</protein>
<dbReference type="EMBL" id="VUMH01000018">
    <property type="protein sequence ID" value="MSS28984.1"/>
    <property type="molecule type" value="Genomic_DNA"/>
</dbReference>
<comment type="caution">
    <text evidence="3">The sequence shown here is derived from an EMBL/GenBank/DDBJ whole genome shotgun (WGS) entry which is preliminary data.</text>
</comment>
<keyword evidence="3" id="KW-0418">Kinase</keyword>
<dbReference type="EC" id="2.7.1.25" evidence="3"/>
<evidence type="ECO:0000313" key="4">
    <source>
        <dbReference type="Proteomes" id="UP000477488"/>
    </source>
</evidence>
<dbReference type="GO" id="GO:0010134">
    <property type="term" value="P:sulfate assimilation via adenylyl sulfate reduction"/>
    <property type="evidence" value="ECO:0007669"/>
    <property type="project" value="TreeGrafter"/>
</dbReference>
<dbReference type="InterPro" id="IPR059117">
    <property type="entry name" value="APS_kinase_dom"/>
</dbReference>
<organism evidence="3 4">
    <name type="scientific">Desulfovibrio porci</name>
    <dbReference type="NCBI Taxonomy" id="2605782"/>
    <lineage>
        <taxon>Bacteria</taxon>
        <taxon>Pseudomonadati</taxon>
        <taxon>Thermodesulfobacteriota</taxon>
        <taxon>Desulfovibrionia</taxon>
        <taxon>Desulfovibrionales</taxon>
        <taxon>Desulfovibrionaceae</taxon>
        <taxon>Desulfovibrio</taxon>
    </lineage>
</organism>
<dbReference type="Gene3D" id="3.40.50.300">
    <property type="entry name" value="P-loop containing nucleotide triphosphate hydrolases"/>
    <property type="match status" value="1"/>
</dbReference>
<evidence type="ECO:0000256" key="1">
    <source>
        <dbReference type="ARBA" id="ARBA00022679"/>
    </source>
</evidence>
<dbReference type="GO" id="GO:0004781">
    <property type="term" value="F:sulfate adenylyltransferase (ATP) activity"/>
    <property type="evidence" value="ECO:0007669"/>
    <property type="project" value="TreeGrafter"/>
</dbReference>
<accession>A0A6L5XNW2</accession>
<name>A0A6L5XNW2_9BACT</name>
<evidence type="ECO:0000259" key="2">
    <source>
        <dbReference type="Pfam" id="PF01583"/>
    </source>
</evidence>
<feature type="domain" description="APS kinase" evidence="2">
    <location>
        <begin position="51"/>
        <end position="153"/>
    </location>
</feature>
<evidence type="ECO:0000313" key="3">
    <source>
        <dbReference type="EMBL" id="MSS28984.1"/>
    </source>
</evidence>
<gene>
    <name evidence="3" type="ORF">FYJ44_13325</name>
</gene>
<keyword evidence="1 3" id="KW-0808">Transferase</keyword>
<dbReference type="AlphaFoldDB" id="A0A6L5XNW2"/>
<proteinExistence type="predicted"/>
<dbReference type="PANTHER" id="PTHR42700">
    <property type="entry name" value="SULFATE ADENYLYLTRANSFERASE"/>
    <property type="match status" value="1"/>
</dbReference>
<dbReference type="SUPFAM" id="SSF52540">
    <property type="entry name" value="P-loop containing nucleoside triphosphate hydrolases"/>
    <property type="match status" value="1"/>
</dbReference>
<dbReference type="Pfam" id="PF01583">
    <property type="entry name" value="APS_kinase"/>
    <property type="match status" value="1"/>
</dbReference>
<dbReference type="GO" id="GO:0004020">
    <property type="term" value="F:adenylylsulfate kinase activity"/>
    <property type="evidence" value="ECO:0007669"/>
    <property type="project" value="UniProtKB-EC"/>
</dbReference>
<dbReference type="Proteomes" id="UP000477488">
    <property type="component" value="Unassembled WGS sequence"/>
</dbReference>
<keyword evidence="4" id="KW-1185">Reference proteome</keyword>
<dbReference type="PANTHER" id="PTHR42700:SF1">
    <property type="entry name" value="SULFATE ADENYLYLTRANSFERASE"/>
    <property type="match status" value="1"/>
</dbReference>
<dbReference type="GO" id="GO:0019379">
    <property type="term" value="P:sulfate assimilation, phosphoadenylyl sulfate reduction by phosphoadenylyl-sulfate reductase (thioredoxin)"/>
    <property type="evidence" value="ECO:0007669"/>
    <property type="project" value="TreeGrafter"/>
</dbReference>